<evidence type="ECO:0000313" key="1">
    <source>
        <dbReference type="EMBL" id="NEL81423.1"/>
    </source>
</evidence>
<dbReference type="PANTHER" id="PTHR37494">
    <property type="entry name" value="HEMAGGLUTININ"/>
    <property type="match status" value="1"/>
</dbReference>
<dbReference type="SUPFAM" id="SSF49313">
    <property type="entry name" value="Cadherin-like"/>
    <property type="match status" value="1"/>
</dbReference>
<organism evidence="1 2">
    <name type="scientific">Xanthomonas perforans</name>
    <dbReference type="NCBI Taxonomy" id="442694"/>
    <lineage>
        <taxon>Bacteria</taxon>
        <taxon>Pseudomonadati</taxon>
        <taxon>Pseudomonadota</taxon>
        <taxon>Gammaproteobacteria</taxon>
        <taxon>Lysobacterales</taxon>
        <taxon>Lysobacteraceae</taxon>
        <taxon>Xanthomonas</taxon>
    </lineage>
</organism>
<dbReference type="PANTHER" id="PTHR37494:SF1">
    <property type="entry name" value="STAPHYLOCOCCUS AUREUS SURFACE PROTEIN A"/>
    <property type="match status" value="1"/>
</dbReference>
<comment type="caution">
    <text evidence="1">The sequence shown here is derived from an EMBL/GenBank/DDBJ whole genome shotgun (WGS) entry which is preliminary data.</text>
</comment>
<name>A0A7X5SCK5_XANPE</name>
<sequence>VRGSAYNQVLTASGGVAPYRYSIASGTLPAGLTLASDGTLSGTPTTQGTSSFTIAVADAGNASATQAYSFTVSDAAPVAVA</sequence>
<dbReference type="AlphaFoldDB" id="A0A7X5SCK5"/>
<reference evidence="1 2" key="1">
    <citation type="submission" date="2019-11" db="EMBL/GenBank/DDBJ databases">
        <title>Genome-resolved metagenomics to study the prevalence of co-infection and intraspecific heterogeneity among plant pathogen metapopulations.</title>
        <authorList>
            <person name="Newberry E."/>
            <person name="Bhandari R."/>
            <person name="Kemble J."/>
            <person name="Sikora E."/>
            <person name="Potnis N."/>
        </authorList>
    </citation>
    <scope>NUCLEOTIDE SEQUENCE [LARGE SCALE GENOMIC DNA]</scope>
    <source>
        <strain evidence="1">Xp_Tom_Tuscaloosa_18b</strain>
    </source>
</reference>
<accession>A0A7X5SCK5</accession>
<dbReference type="Gene3D" id="2.60.40.10">
    <property type="entry name" value="Immunoglobulins"/>
    <property type="match status" value="1"/>
</dbReference>
<gene>
    <name evidence="1" type="ORF">G3W61_34740</name>
</gene>
<dbReference type="Pfam" id="PF05345">
    <property type="entry name" value="He_PIG"/>
    <property type="match status" value="1"/>
</dbReference>
<dbReference type="GO" id="GO:0016020">
    <property type="term" value="C:membrane"/>
    <property type="evidence" value="ECO:0007669"/>
    <property type="project" value="InterPro"/>
</dbReference>
<protein>
    <recommendedName>
        <fullName evidence="3">Autotransporter outer membrane beta-barrel domain-containing protein</fullName>
    </recommendedName>
</protein>
<feature type="non-terminal residue" evidence="1">
    <location>
        <position position="1"/>
    </location>
</feature>
<evidence type="ECO:0008006" key="3">
    <source>
        <dbReference type="Google" id="ProtNLM"/>
    </source>
</evidence>
<dbReference type="InterPro" id="IPR013783">
    <property type="entry name" value="Ig-like_fold"/>
</dbReference>
<feature type="non-terminal residue" evidence="1">
    <location>
        <position position="81"/>
    </location>
</feature>
<dbReference type="EMBL" id="JAAGYU010002572">
    <property type="protein sequence ID" value="NEL81423.1"/>
    <property type="molecule type" value="Genomic_DNA"/>
</dbReference>
<dbReference type="Proteomes" id="UP000471082">
    <property type="component" value="Unassembled WGS sequence"/>
</dbReference>
<evidence type="ECO:0000313" key="2">
    <source>
        <dbReference type="Proteomes" id="UP000471082"/>
    </source>
</evidence>
<dbReference type="GO" id="GO:0005509">
    <property type="term" value="F:calcium ion binding"/>
    <property type="evidence" value="ECO:0007669"/>
    <property type="project" value="InterPro"/>
</dbReference>
<proteinExistence type="predicted"/>
<dbReference type="InterPro" id="IPR015919">
    <property type="entry name" value="Cadherin-like_sf"/>
</dbReference>